<comment type="cofactor">
    <cofactor evidence="8">
        <name>Mg(2+)</name>
        <dbReference type="ChEBI" id="CHEBI:18420"/>
    </cofactor>
</comment>
<dbReference type="EMBL" id="JBHTJI010000001">
    <property type="protein sequence ID" value="MFD0988910.1"/>
    <property type="molecule type" value="Genomic_DNA"/>
</dbReference>
<dbReference type="InterPro" id="IPR013482">
    <property type="entry name" value="Molybde_CF_guanTrfase"/>
</dbReference>
<accession>A0ABW3JGF4</accession>
<feature type="binding site" evidence="8">
    <location>
        <begin position="12"/>
        <end position="14"/>
    </location>
    <ligand>
        <name>GTP</name>
        <dbReference type="ChEBI" id="CHEBI:37565"/>
    </ligand>
</feature>
<dbReference type="RefSeq" id="WP_379924489.1">
    <property type="nucleotide sequence ID" value="NZ_JBHTJI010000001.1"/>
</dbReference>
<dbReference type="Proteomes" id="UP001597061">
    <property type="component" value="Unassembled WGS sequence"/>
</dbReference>
<dbReference type="InterPro" id="IPR029044">
    <property type="entry name" value="Nucleotide-diphossugar_trans"/>
</dbReference>
<reference evidence="11" key="1">
    <citation type="journal article" date="2019" name="Int. J. Syst. Evol. Microbiol.">
        <title>The Global Catalogue of Microorganisms (GCM) 10K type strain sequencing project: providing services to taxonomists for standard genome sequencing and annotation.</title>
        <authorList>
            <consortium name="The Broad Institute Genomics Platform"/>
            <consortium name="The Broad Institute Genome Sequencing Center for Infectious Disease"/>
            <person name="Wu L."/>
            <person name="Ma J."/>
        </authorList>
    </citation>
    <scope>NUCLEOTIDE SEQUENCE [LARGE SCALE GENOMIC DNA]</scope>
    <source>
        <strain evidence="11">CCUG 62414</strain>
    </source>
</reference>
<feature type="binding site" evidence="8">
    <location>
        <position position="24"/>
    </location>
    <ligand>
        <name>GTP</name>
        <dbReference type="ChEBI" id="CHEBI:37565"/>
    </ligand>
</feature>
<protein>
    <recommendedName>
        <fullName evidence="8">Probable molybdenum cofactor guanylyltransferase</fullName>
        <shortName evidence="8">MoCo guanylyltransferase</shortName>
        <ecNumber evidence="8">2.7.7.77</ecNumber>
    </recommendedName>
    <alternativeName>
        <fullName evidence="8">GTP:molybdopterin guanylyltransferase</fullName>
    </alternativeName>
    <alternativeName>
        <fullName evidence="8">Mo-MPT guanylyltransferase</fullName>
    </alternativeName>
    <alternativeName>
        <fullName evidence="8">Molybdopterin guanylyltransferase</fullName>
    </alternativeName>
    <alternativeName>
        <fullName evidence="8">Molybdopterin-guanine dinucleotide synthase</fullName>
        <shortName evidence="8">MGD synthase</shortName>
    </alternativeName>
</protein>
<feature type="binding site" evidence="8">
    <location>
        <position position="97"/>
    </location>
    <ligand>
        <name>Mg(2+)</name>
        <dbReference type="ChEBI" id="CHEBI:18420"/>
    </ligand>
</feature>
<feature type="binding site" evidence="8">
    <location>
        <position position="97"/>
    </location>
    <ligand>
        <name>GTP</name>
        <dbReference type="ChEBI" id="CHEBI:37565"/>
    </ligand>
</feature>
<dbReference type="EC" id="2.7.7.77" evidence="8"/>
<feature type="domain" description="MobA-like NTP transferase" evidence="9">
    <location>
        <begin position="9"/>
        <end position="154"/>
    </location>
</feature>
<comment type="catalytic activity">
    <reaction evidence="8">
        <text>Mo-molybdopterin + GTP + H(+) = Mo-molybdopterin guanine dinucleotide + diphosphate</text>
        <dbReference type="Rhea" id="RHEA:34243"/>
        <dbReference type="ChEBI" id="CHEBI:15378"/>
        <dbReference type="ChEBI" id="CHEBI:33019"/>
        <dbReference type="ChEBI" id="CHEBI:37565"/>
        <dbReference type="ChEBI" id="CHEBI:71302"/>
        <dbReference type="ChEBI" id="CHEBI:71310"/>
        <dbReference type="EC" id="2.7.7.77"/>
    </reaction>
</comment>
<dbReference type="CDD" id="cd02503">
    <property type="entry name" value="MobA"/>
    <property type="match status" value="1"/>
</dbReference>
<name>A0ABW3JGF4_9FLAO</name>
<dbReference type="SUPFAM" id="SSF53448">
    <property type="entry name" value="Nucleotide-diphospho-sugar transferases"/>
    <property type="match status" value="1"/>
</dbReference>
<evidence type="ECO:0000256" key="3">
    <source>
        <dbReference type="ARBA" id="ARBA00022723"/>
    </source>
</evidence>
<comment type="similarity">
    <text evidence="8">Belongs to the MobA family.</text>
</comment>
<keyword evidence="7 8" id="KW-0501">Molybdenum cofactor biosynthesis</keyword>
<evidence type="ECO:0000256" key="5">
    <source>
        <dbReference type="ARBA" id="ARBA00022842"/>
    </source>
</evidence>
<organism evidence="10 11">
    <name type="scientific">Mariniflexile jejuense</name>
    <dbReference type="NCBI Taxonomy" id="1173582"/>
    <lineage>
        <taxon>Bacteria</taxon>
        <taxon>Pseudomonadati</taxon>
        <taxon>Bacteroidota</taxon>
        <taxon>Flavobacteriia</taxon>
        <taxon>Flavobacteriales</taxon>
        <taxon>Flavobacteriaceae</taxon>
        <taxon>Mariniflexile</taxon>
    </lineage>
</organism>
<evidence type="ECO:0000256" key="1">
    <source>
        <dbReference type="ARBA" id="ARBA00022490"/>
    </source>
</evidence>
<keyword evidence="10" id="KW-0548">Nucleotidyltransferase</keyword>
<keyword evidence="3 8" id="KW-0479">Metal-binding</keyword>
<feature type="binding site" evidence="8">
    <location>
        <position position="68"/>
    </location>
    <ligand>
        <name>GTP</name>
        <dbReference type="ChEBI" id="CHEBI:37565"/>
    </ligand>
</feature>
<comment type="caution">
    <text evidence="8">Lacks conserved residue(s) required for the propagation of feature annotation.</text>
</comment>
<evidence type="ECO:0000256" key="4">
    <source>
        <dbReference type="ARBA" id="ARBA00022741"/>
    </source>
</evidence>
<dbReference type="PANTHER" id="PTHR19136:SF81">
    <property type="entry name" value="MOLYBDENUM COFACTOR GUANYLYLTRANSFERASE"/>
    <property type="match status" value="1"/>
</dbReference>
<sequence length="190" mass="21101">MMNKKNITGIILSGGKSSRMGTDKGFLLFENKPFIQHSINALKPLVSEIIIVSNNANYDVFKLKRVEDSIENAGPVAGIYSGLNESKTEYNIILSCDIPLISSEILKKLINAIDDVSEVIQIESDGKTMPLIALYKKSCEETFLKLLKKGERKLQVVVNTCQVKNVTLHEADACFIKNINTKNDLKAIIK</sequence>
<evidence type="ECO:0000256" key="7">
    <source>
        <dbReference type="ARBA" id="ARBA00023150"/>
    </source>
</evidence>
<proteinExistence type="inferred from homology"/>
<keyword evidence="6 8" id="KW-0342">GTP-binding</keyword>
<keyword evidence="5 8" id="KW-0460">Magnesium</keyword>
<gene>
    <name evidence="8" type="primary">mobA</name>
    <name evidence="10" type="ORF">ACFQ1R_02270</name>
</gene>
<dbReference type="GO" id="GO:0016779">
    <property type="term" value="F:nucleotidyltransferase activity"/>
    <property type="evidence" value="ECO:0007669"/>
    <property type="project" value="UniProtKB-KW"/>
</dbReference>
<evidence type="ECO:0000313" key="11">
    <source>
        <dbReference type="Proteomes" id="UP001597061"/>
    </source>
</evidence>
<evidence type="ECO:0000256" key="6">
    <source>
        <dbReference type="ARBA" id="ARBA00023134"/>
    </source>
</evidence>
<keyword evidence="4 8" id="KW-0547">Nucleotide-binding</keyword>
<dbReference type="Gene3D" id="3.90.550.10">
    <property type="entry name" value="Spore Coat Polysaccharide Biosynthesis Protein SpsA, Chain A"/>
    <property type="match status" value="1"/>
</dbReference>
<keyword evidence="11" id="KW-1185">Reference proteome</keyword>
<keyword evidence="2 8" id="KW-0808">Transferase</keyword>
<dbReference type="InterPro" id="IPR025877">
    <property type="entry name" value="MobA-like_NTP_Trfase"/>
</dbReference>
<comment type="domain">
    <text evidence="8">The N-terminal domain determines nucleotide recognition and specific binding, while the C-terminal domain determines the specific binding to the target protein.</text>
</comment>
<comment type="caution">
    <text evidence="10">The sequence shown here is derived from an EMBL/GenBank/DDBJ whole genome shotgun (WGS) entry which is preliminary data.</text>
</comment>
<evidence type="ECO:0000313" key="10">
    <source>
        <dbReference type="EMBL" id="MFD0988910.1"/>
    </source>
</evidence>
<evidence type="ECO:0000256" key="8">
    <source>
        <dbReference type="HAMAP-Rule" id="MF_00316"/>
    </source>
</evidence>
<comment type="function">
    <text evidence="8">Transfers a GMP moiety from GTP to Mo-molybdopterin (Mo-MPT) cofactor (Moco or molybdenum cofactor) to form Mo-molybdopterin guanine dinucleotide (Mo-MGD) cofactor.</text>
</comment>
<evidence type="ECO:0000259" key="9">
    <source>
        <dbReference type="Pfam" id="PF12804"/>
    </source>
</evidence>
<evidence type="ECO:0000256" key="2">
    <source>
        <dbReference type="ARBA" id="ARBA00022679"/>
    </source>
</evidence>
<dbReference type="HAMAP" id="MF_00316">
    <property type="entry name" value="MobA"/>
    <property type="match status" value="1"/>
</dbReference>
<comment type="subcellular location">
    <subcellularLocation>
        <location evidence="8">Cytoplasm</location>
    </subcellularLocation>
</comment>
<keyword evidence="1 8" id="KW-0963">Cytoplasm</keyword>
<dbReference type="PANTHER" id="PTHR19136">
    <property type="entry name" value="MOLYBDENUM COFACTOR GUANYLYLTRANSFERASE"/>
    <property type="match status" value="1"/>
</dbReference>
<dbReference type="Pfam" id="PF12804">
    <property type="entry name" value="NTP_transf_3"/>
    <property type="match status" value="1"/>
</dbReference>